<sequence length="452" mass="51532">MNVQLSDSIKCNNFPKKLGNHDSCNDEVRHVWKPDLYKLQLEAPRPKTVVPVNFLPPVKDFSSFCDNEYHGTLSVVGAMKLLQEEGQYLVRKSLNNNHNFYILSLRFNNKVHNYKLFYKSGQFYVNEKKPFPKVYDLVADGLITLYIEHHAGTYINVMHGICNYENSPHVTLNRMKRRTTRPAIVQQVESIISEEYEKSHVFRIHTFKGLNWCEFCGNFLWGFTAQGVKCEDCGFSAHNKCSEKVPNDCCPDLKHIRGVFGIDLTTLVKAHRTSRPFIIDKCVQEIEKRGLGVEGLYRVSGFSEEIDALKVVFDKEGEKADISPSAYDSIHVITGILKLYLRLLPLPLITYDTHPALIKALQHAAENDQIAALRDALTLLPPAHYNTLKYLIEHLSKVVALHEITKMTAFNMARVFSPTLMPMPDLNNGIPSMTSEITVLEKIIVHHKSIFS</sequence>
<evidence type="ECO:0000256" key="10">
    <source>
        <dbReference type="PROSITE-ProRule" id="PRU00191"/>
    </source>
</evidence>
<dbReference type="Gene3D" id="3.30.505.10">
    <property type="entry name" value="SH2 domain"/>
    <property type="match status" value="1"/>
</dbReference>
<evidence type="ECO:0000259" key="11">
    <source>
        <dbReference type="PROSITE" id="PS50001"/>
    </source>
</evidence>
<dbReference type="SUPFAM" id="SSF48350">
    <property type="entry name" value="GTPase activation domain, GAP"/>
    <property type="match status" value="1"/>
</dbReference>
<dbReference type="GO" id="GO:0007165">
    <property type="term" value="P:signal transduction"/>
    <property type="evidence" value="ECO:0007669"/>
    <property type="project" value="InterPro"/>
</dbReference>
<feature type="domain" description="SH2" evidence="11">
    <location>
        <begin position="68"/>
        <end position="138"/>
    </location>
</feature>
<dbReference type="Pfam" id="PF00130">
    <property type="entry name" value="C1_1"/>
    <property type="match status" value="1"/>
</dbReference>
<dbReference type="SUPFAM" id="SSF55550">
    <property type="entry name" value="SH2 domain"/>
    <property type="match status" value="1"/>
</dbReference>
<dbReference type="Pfam" id="PF00017">
    <property type="entry name" value="SH2"/>
    <property type="match status" value="1"/>
</dbReference>
<evidence type="ECO:0000256" key="2">
    <source>
        <dbReference type="ARBA" id="ARBA00022468"/>
    </source>
</evidence>
<evidence type="ECO:0000256" key="1">
    <source>
        <dbReference type="ARBA" id="ARBA00004170"/>
    </source>
</evidence>
<dbReference type="InterPro" id="IPR008936">
    <property type="entry name" value="Rho_GTPase_activation_prot"/>
</dbReference>
<dbReference type="Gene3D" id="3.30.60.20">
    <property type="match status" value="1"/>
</dbReference>
<proteinExistence type="predicted"/>
<dbReference type="GO" id="GO:0008270">
    <property type="term" value="F:zinc ion binding"/>
    <property type="evidence" value="ECO:0007669"/>
    <property type="project" value="UniProtKB-KW"/>
</dbReference>
<dbReference type="PROSITE" id="PS50238">
    <property type="entry name" value="RHOGAP"/>
    <property type="match status" value="1"/>
</dbReference>
<dbReference type="PRINTS" id="PR00008">
    <property type="entry name" value="DAGPEDOMAIN"/>
</dbReference>
<dbReference type="CDD" id="cd20806">
    <property type="entry name" value="C1_CHN"/>
    <property type="match status" value="1"/>
</dbReference>
<dbReference type="SMART" id="SM00252">
    <property type="entry name" value="SH2"/>
    <property type="match status" value="1"/>
</dbReference>
<keyword evidence="3" id="KW-0479">Metal-binding</keyword>
<evidence type="ECO:0000256" key="5">
    <source>
        <dbReference type="ARBA" id="ARBA00022833"/>
    </source>
</evidence>
<dbReference type="InterPro" id="IPR020454">
    <property type="entry name" value="DAG/PE-bd"/>
</dbReference>
<dbReference type="SUPFAM" id="SSF57889">
    <property type="entry name" value="Cysteine-rich domain"/>
    <property type="match status" value="1"/>
</dbReference>
<keyword evidence="4" id="KW-0863">Zinc-finger</keyword>
<accession>A0AAW2HQ41</accession>
<dbReference type="FunFam" id="1.10.555.10:FF:000005">
    <property type="entry name" value="Chimaerin"/>
    <property type="match status" value="1"/>
</dbReference>
<dbReference type="PANTHER" id="PTHR46075:SF2">
    <property type="entry name" value="RHO GTPASE ACTIVATING PROTEIN AT 5A, ISOFORM A"/>
    <property type="match status" value="1"/>
</dbReference>
<keyword evidence="6" id="KW-0472">Membrane</keyword>
<gene>
    <name evidence="14" type="ORF">PYX00_008762</name>
</gene>
<dbReference type="SMART" id="SM00324">
    <property type="entry name" value="RhoGAP"/>
    <property type="match status" value="1"/>
</dbReference>
<dbReference type="Pfam" id="PF00620">
    <property type="entry name" value="RhoGAP"/>
    <property type="match status" value="1"/>
</dbReference>
<evidence type="ECO:0000313" key="14">
    <source>
        <dbReference type="EMBL" id="KAL0271768.1"/>
    </source>
</evidence>
<keyword evidence="2" id="KW-0343">GTPase activation</keyword>
<evidence type="ECO:0000259" key="12">
    <source>
        <dbReference type="PROSITE" id="PS50081"/>
    </source>
</evidence>
<name>A0AAW2HQ41_9NEOP</name>
<dbReference type="InterPro" id="IPR046349">
    <property type="entry name" value="C1-like_sf"/>
</dbReference>
<dbReference type="FunFam" id="3.30.60.20:FF:000025">
    <property type="entry name" value="Chimaerin"/>
    <property type="match status" value="1"/>
</dbReference>
<dbReference type="Gene3D" id="1.10.555.10">
    <property type="entry name" value="Rho GTPase activation protein"/>
    <property type="match status" value="1"/>
</dbReference>
<dbReference type="GO" id="GO:0016020">
    <property type="term" value="C:membrane"/>
    <property type="evidence" value="ECO:0007669"/>
    <property type="project" value="UniProtKB-SubCell"/>
</dbReference>
<dbReference type="InterPro" id="IPR036860">
    <property type="entry name" value="SH2_dom_sf"/>
</dbReference>
<dbReference type="GO" id="GO:0005096">
    <property type="term" value="F:GTPase activator activity"/>
    <property type="evidence" value="ECO:0007669"/>
    <property type="project" value="UniProtKB-KW"/>
</dbReference>
<dbReference type="InterPro" id="IPR000198">
    <property type="entry name" value="RhoGAP_dom"/>
</dbReference>
<dbReference type="PANTHER" id="PTHR46075">
    <property type="entry name" value="CHIMERIN FAMILY MEMBER"/>
    <property type="match status" value="1"/>
</dbReference>
<evidence type="ECO:0000256" key="9">
    <source>
        <dbReference type="ARBA" id="ARBA00077047"/>
    </source>
</evidence>
<keyword evidence="10" id="KW-0727">SH2 domain</keyword>
<dbReference type="InterPro" id="IPR000980">
    <property type="entry name" value="SH2"/>
</dbReference>
<dbReference type="EMBL" id="JARGDH010000004">
    <property type="protein sequence ID" value="KAL0271768.1"/>
    <property type="molecule type" value="Genomic_DNA"/>
</dbReference>
<evidence type="ECO:0000256" key="4">
    <source>
        <dbReference type="ARBA" id="ARBA00022771"/>
    </source>
</evidence>
<evidence type="ECO:0000259" key="13">
    <source>
        <dbReference type="PROSITE" id="PS50238"/>
    </source>
</evidence>
<dbReference type="InterPro" id="IPR051854">
    <property type="entry name" value="Rho-type_GAP"/>
</dbReference>
<protein>
    <recommendedName>
        <fullName evidence="7">Beta-chimaerin</fullName>
    </recommendedName>
    <alternativeName>
        <fullName evidence="8">Beta-chimerin</fullName>
    </alternativeName>
    <alternativeName>
        <fullName evidence="9">Rho GTPase-activating protein 3</fullName>
    </alternativeName>
</protein>
<keyword evidence="5" id="KW-0862">Zinc</keyword>
<evidence type="ECO:0000256" key="7">
    <source>
        <dbReference type="ARBA" id="ARBA00073081"/>
    </source>
</evidence>
<feature type="domain" description="Phorbol-ester/DAG-type" evidence="12">
    <location>
        <begin position="199"/>
        <end position="249"/>
    </location>
</feature>
<feature type="domain" description="Rho-GAP" evidence="13">
    <location>
        <begin position="262"/>
        <end position="451"/>
    </location>
</feature>
<evidence type="ECO:0000256" key="8">
    <source>
        <dbReference type="ARBA" id="ARBA00076015"/>
    </source>
</evidence>
<dbReference type="PROSITE" id="PS50081">
    <property type="entry name" value="ZF_DAG_PE_2"/>
    <property type="match status" value="1"/>
</dbReference>
<dbReference type="InterPro" id="IPR002219">
    <property type="entry name" value="PKC_DAG/PE"/>
</dbReference>
<reference evidence="14" key="1">
    <citation type="journal article" date="2024" name="Gigascience">
        <title>Chromosome-level genome of the poultry shaft louse Menopon gallinae provides insight into the host-switching and adaptive evolution of parasitic lice.</title>
        <authorList>
            <person name="Xu Y."/>
            <person name="Ma L."/>
            <person name="Liu S."/>
            <person name="Liang Y."/>
            <person name="Liu Q."/>
            <person name="He Z."/>
            <person name="Tian L."/>
            <person name="Duan Y."/>
            <person name="Cai W."/>
            <person name="Li H."/>
            <person name="Song F."/>
        </authorList>
    </citation>
    <scope>NUCLEOTIDE SEQUENCE</scope>
    <source>
        <strain evidence="14">Cailab_2023a</strain>
    </source>
</reference>
<comment type="subcellular location">
    <subcellularLocation>
        <location evidence="1">Membrane</location>
        <topology evidence="1">Peripheral membrane protein</topology>
    </subcellularLocation>
</comment>
<organism evidence="14">
    <name type="scientific">Menopon gallinae</name>
    <name type="common">poultry shaft louse</name>
    <dbReference type="NCBI Taxonomy" id="328185"/>
    <lineage>
        <taxon>Eukaryota</taxon>
        <taxon>Metazoa</taxon>
        <taxon>Ecdysozoa</taxon>
        <taxon>Arthropoda</taxon>
        <taxon>Hexapoda</taxon>
        <taxon>Insecta</taxon>
        <taxon>Pterygota</taxon>
        <taxon>Neoptera</taxon>
        <taxon>Paraneoptera</taxon>
        <taxon>Psocodea</taxon>
        <taxon>Troctomorpha</taxon>
        <taxon>Phthiraptera</taxon>
        <taxon>Amblycera</taxon>
        <taxon>Menoponidae</taxon>
        <taxon>Menopon</taxon>
    </lineage>
</organism>
<comment type="caution">
    <text evidence="14">The sequence shown here is derived from an EMBL/GenBank/DDBJ whole genome shotgun (WGS) entry which is preliminary data.</text>
</comment>
<evidence type="ECO:0000256" key="6">
    <source>
        <dbReference type="ARBA" id="ARBA00023136"/>
    </source>
</evidence>
<dbReference type="SMART" id="SM00109">
    <property type="entry name" value="C1"/>
    <property type="match status" value="1"/>
</dbReference>
<evidence type="ECO:0000256" key="3">
    <source>
        <dbReference type="ARBA" id="ARBA00022723"/>
    </source>
</evidence>
<dbReference type="PROSITE" id="PS50001">
    <property type="entry name" value="SH2"/>
    <property type="match status" value="1"/>
</dbReference>
<dbReference type="AlphaFoldDB" id="A0AAW2HQ41"/>